<dbReference type="EMBL" id="MU864942">
    <property type="protein sequence ID" value="KAK4465084.1"/>
    <property type="molecule type" value="Genomic_DNA"/>
</dbReference>
<accession>A0AAV9HZG4</accession>
<reference evidence="2" key="1">
    <citation type="journal article" date="2023" name="Mol. Phylogenet. Evol.">
        <title>Genome-scale phylogeny and comparative genomics of the fungal order Sordariales.</title>
        <authorList>
            <person name="Hensen N."/>
            <person name="Bonometti L."/>
            <person name="Westerberg I."/>
            <person name="Brannstrom I.O."/>
            <person name="Guillou S."/>
            <person name="Cros-Aarteil S."/>
            <person name="Calhoun S."/>
            <person name="Haridas S."/>
            <person name="Kuo A."/>
            <person name="Mondo S."/>
            <person name="Pangilinan J."/>
            <person name="Riley R."/>
            <person name="LaButti K."/>
            <person name="Andreopoulos B."/>
            <person name="Lipzen A."/>
            <person name="Chen C."/>
            <person name="Yan M."/>
            <person name="Daum C."/>
            <person name="Ng V."/>
            <person name="Clum A."/>
            <person name="Steindorff A."/>
            <person name="Ohm R.A."/>
            <person name="Martin F."/>
            <person name="Silar P."/>
            <person name="Natvig D.O."/>
            <person name="Lalanne C."/>
            <person name="Gautier V."/>
            <person name="Ament-Velasquez S.L."/>
            <person name="Kruys A."/>
            <person name="Hutchinson M.I."/>
            <person name="Powell A.J."/>
            <person name="Barry K."/>
            <person name="Miller A.N."/>
            <person name="Grigoriev I.V."/>
            <person name="Debuchy R."/>
            <person name="Gladieux P."/>
            <person name="Hiltunen Thoren M."/>
            <person name="Johannesson H."/>
        </authorList>
    </citation>
    <scope>NUCLEOTIDE SEQUENCE</scope>
    <source>
        <strain evidence="2">PSN324</strain>
    </source>
</reference>
<keyword evidence="3" id="KW-1185">Reference proteome</keyword>
<feature type="compositionally biased region" description="Low complexity" evidence="1">
    <location>
        <begin position="291"/>
        <end position="303"/>
    </location>
</feature>
<feature type="compositionally biased region" description="Basic and acidic residues" evidence="1">
    <location>
        <begin position="267"/>
        <end position="285"/>
    </location>
</feature>
<name>A0AAV9HZG4_9PEZI</name>
<gene>
    <name evidence="2" type="ORF">QBC42DRAFT_169750</name>
</gene>
<evidence type="ECO:0000313" key="3">
    <source>
        <dbReference type="Proteomes" id="UP001321749"/>
    </source>
</evidence>
<proteinExistence type="predicted"/>
<comment type="caution">
    <text evidence="2">The sequence shown here is derived from an EMBL/GenBank/DDBJ whole genome shotgun (WGS) entry which is preliminary data.</text>
</comment>
<dbReference type="Proteomes" id="UP001321749">
    <property type="component" value="Unassembled WGS sequence"/>
</dbReference>
<evidence type="ECO:0000256" key="1">
    <source>
        <dbReference type="SAM" id="MobiDB-lite"/>
    </source>
</evidence>
<feature type="region of interest" description="Disordered" evidence="1">
    <location>
        <begin position="240"/>
        <end position="338"/>
    </location>
</feature>
<sequence>MLRLFRKPPRFSPLRSSISTVPSGQVVRVERVRLKPRRRFRFLGFIVKTFIVIQVFDKIVFEPFYKWWDEHGEELEEERRRTQKNDDGEEEVLLFIPFPLTLEKFEPQPYTGRDPEWQEFVRISKDRALLDRIRKDTANLVFSAVQKNPILSFKFGSDMKIRRYWMDLDFPYKAPPEYQRTGILITDEAISLAQEDVDSATAKLWERVFWPRPVAISLWAVGKSMVSHSLAQAARFIGLDIDDHSHPPPTAGPPSPLPTSHNPEVQRVLERMRQQATKRPEEVRDPSAMSAAGNAPTNTAAGPVGKPVTLPQRPSIANNTNGRPADSLLGQPPGTGGAWEEFRKKYNQVWKPIRPDPPRGCFAVSGLVEIETPRAYLVVDVLAWYNPKTRDHDRPSMWMALRRMQYKQQGPLAR</sequence>
<dbReference type="AlphaFoldDB" id="A0AAV9HZG4"/>
<feature type="compositionally biased region" description="Pro residues" evidence="1">
    <location>
        <begin position="247"/>
        <end position="257"/>
    </location>
</feature>
<organism evidence="2 3">
    <name type="scientific">Cladorrhinum samala</name>
    <dbReference type="NCBI Taxonomy" id="585594"/>
    <lineage>
        <taxon>Eukaryota</taxon>
        <taxon>Fungi</taxon>
        <taxon>Dikarya</taxon>
        <taxon>Ascomycota</taxon>
        <taxon>Pezizomycotina</taxon>
        <taxon>Sordariomycetes</taxon>
        <taxon>Sordariomycetidae</taxon>
        <taxon>Sordariales</taxon>
        <taxon>Podosporaceae</taxon>
        <taxon>Cladorrhinum</taxon>
    </lineage>
</organism>
<protein>
    <submittedName>
        <fullName evidence="2">Uncharacterized protein</fullName>
    </submittedName>
</protein>
<reference evidence="2" key="2">
    <citation type="submission" date="2023-06" db="EMBL/GenBank/DDBJ databases">
        <authorList>
            <consortium name="Lawrence Berkeley National Laboratory"/>
            <person name="Mondo S.J."/>
            <person name="Hensen N."/>
            <person name="Bonometti L."/>
            <person name="Westerberg I."/>
            <person name="Brannstrom I.O."/>
            <person name="Guillou S."/>
            <person name="Cros-Aarteil S."/>
            <person name="Calhoun S."/>
            <person name="Haridas S."/>
            <person name="Kuo A."/>
            <person name="Pangilinan J."/>
            <person name="Riley R."/>
            <person name="Labutti K."/>
            <person name="Andreopoulos B."/>
            <person name="Lipzen A."/>
            <person name="Chen C."/>
            <person name="Yanf M."/>
            <person name="Daum C."/>
            <person name="Ng V."/>
            <person name="Clum A."/>
            <person name="Steindorff A."/>
            <person name="Ohm R."/>
            <person name="Martin F."/>
            <person name="Silar P."/>
            <person name="Natvig D."/>
            <person name="Lalanne C."/>
            <person name="Gautier V."/>
            <person name="Ament-Velasquez S.L."/>
            <person name="Kruys A."/>
            <person name="Hutchinson M.I."/>
            <person name="Powell A.J."/>
            <person name="Barry K."/>
            <person name="Miller A.N."/>
            <person name="Grigoriev I.V."/>
            <person name="Debuchy R."/>
            <person name="Gladieux P."/>
            <person name="Thoren M.H."/>
            <person name="Johannesson H."/>
        </authorList>
    </citation>
    <scope>NUCLEOTIDE SEQUENCE</scope>
    <source>
        <strain evidence="2">PSN324</strain>
    </source>
</reference>
<evidence type="ECO:0000313" key="2">
    <source>
        <dbReference type="EMBL" id="KAK4465084.1"/>
    </source>
</evidence>